<protein>
    <submittedName>
        <fullName evidence="1">Uncharacterized protein</fullName>
    </submittedName>
</protein>
<comment type="caution">
    <text evidence="1">The sequence shown here is derived from an EMBL/GenBank/DDBJ whole genome shotgun (WGS) entry which is preliminary data.</text>
</comment>
<dbReference type="EMBL" id="QLUZ01000014">
    <property type="protein sequence ID" value="RAQ05960.1"/>
    <property type="molecule type" value="Genomic_DNA"/>
</dbReference>
<reference evidence="1 2" key="1">
    <citation type="submission" date="2018-06" db="EMBL/GenBank/DDBJ databases">
        <title>Towards the identification of Burkholderia cepacia strain which caused fatal septicemia.</title>
        <authorList>
            <person name="Bui L.A.T."/>
            <person name="Zakharova I.B."/>
            <person name="Shpak I.M."/>
            <person name="Teteryatnikova N."/>
            <person name="Ustinov D.V."/>
            <person name="Kuzyutina Y.A."/>
            <person name="Nguyen H.N."/>
            <person name="Antonov A.S."/>
            <person name="Avdyusheva E.F."/>
            <person name="Victorov D.V."/>
        </authorList>
    </citation>
    <scope>NUCLEOTIDE SEQUENCE [LARGE SCALE GENOMIC DNA]</scope>
    <source>
        <strain evidence="1 2">PT02</strain>
    </source>
</reference>
<evidence type="ECO:0000313" key="2">
    <source>
        <dbReference type="Proteomes" id="UP000248899"/>
    </source>
</evidence>
<dbReference type="Proteomes" id="UP000248899">
    <property type="component" value="Unassembled WGS sequence"/>
</dbReference>
<gene>
    <name evidence="1" type="ORF">DPR02_22565</name>
</gene>
<name>A0AAQ0F9X8_BURCE</name>
<sequence>MKFTEYVVLDRAAQAIDPLGFRRPAGALQDLLFPQFTVLTLRPAYLGALCCFLKILDEGELDDTAGFARRFRVLEIFWGIANAKADAPVINITKYRELCEGDIQLSAIPKRHSIYQRLSYGTLGHYTSAAIRWGLVDRHGKRLEPHGAALADGFSSRRSSVPLRDALTRWARAESFSPEEMEAFGRNFGITAPASLREQQTWKQVIRDWCAKNPRTAPLWVAPIQIGDISAKDAGHSDYVAFFQLLRHRYPGLKNEIDALWNFERLSAASLFIFELRVAAMEFGGGFENATPPDPHALAANIVALASAYMTAPLFQDARALFRTLSDCRPDYHALTRCIVEHHIEHQRAKGTSPIIDHDELIVMGRVDAETMRQTLSDTQKAHDMKDCLDRIQFRYRRQWHFDKCRHWYDWAEDRTEAQQ</sequence>
<accession>A0AAQ0F9X8</accession>
<proteinExistence type="predicted"/>
<dbReference type="RefSeq" id="WP_111941169.1">
    <property type="nucleotide sequence ID" value="NZ_CP158566.1"/>
</dbReference>
<dbReference type="AlphaFoldDB" id="A0AAQ0F9X8"/>
<evidence type="ECO:0000313" key="1">
    <source>
        <dbReference type="EMBL" id="RAQ05960.1"/>
    </source>
</evidence>
<organism evidence="1 2">
    <name type="scientific">Burkholderia cepacia</name>
    <name type="common">Pseudomonas cepacia</name>
    <dbReference type="NCBI Taxonomy" id="292"/>
    <lineage>
        <taxon>Bacteria</taxon>
        <taxon>Pseudomonadati</taxon>
        <taxon>Pseudomonadota</taxon>
        <taxon>Betaproteobacteria</taxon>
        <taxon>Burkholderiales</taxon>
        <taxon>Burkholderiaceae</taxon>
        <taxon>Burkholderia</taxon>
        <taxon>Burkholderia cepacia complex</taxon>
    </lineage>
</organism>